<evidence type="ECO:0000256" key="1">
    <source>
        <dbReference type="SAM" id="MobiDB-lite"/>
    </source>
</evidence>
<feature type="non-terminal residue" evidence="2">
    <location>
        <position position="1"/>
    </location>
</feature>
<dbReference type="Proteomes" id="UP000265520">
    <property type="component" value="Unassembled WGS sequence"/>
</dbReference>
<sequence>TVKEWGRGCPSAPPVMAPPMMESQMSSRWKMFSPSVIKGCSPEPWYSSLPPYLSTPSGSRSPDLRYSSL</sequence>
<feature type="region of interest" description="Disordered" evidence="1">
    <location>
        <begin position="50"/>
        <end position="69"/>
    </location>
</feature>
<name>A0A392U4I9_9FABA</name>
<dbReference type="EMBL" id="LXQA010734848">
    <property type="protein sequence ID" value="MCI68339.1"/>
    <property type="molecule type" value="Genomic_DNA"/>
</dbReference>
<protein>
    <submittedName>
        <fullName evidence="2">Uncharacterized protein</fullName>
    </submittedName>
</protein>
<feature type="region of interest" description="Disordered" evidence="1">
    <location>
        <begin position="1"/>
        <end position="20"/>
    </location>
</feature>
<reference evidence="2 3" key="1">
    <citation type="journal article" date="2018" name="Front. Plant Sci.">
        <title>Red Clover (Trifolium pratense) and Zigzag Clover (T. medium) - A Picture of Genomic Similarities and Differences.</title>
        <authorList>
            <person name="Dluhosova J."/>
            <person name="Istvanek J."/>
            <person name="Nedelnik J."/>
            <person name="Repkova J."/>
        </authorList>
    </citation>
    <scope>NUCLEOTIDE SEQUENCE [LARGE SCALE GENOMIC DNA]</scope>
    <source>
        <strain evidence="3">cv. 10/8</strain>
        <tissue evidence="2">Leaf</tissue>
    </source>
</reference>
<keyword evidence="3" id="KW-1185">Reference proteome</keyword>
<evidence type="ECO:0000313" key="2">
    <source>
        <dbReference type="EMBL" id="MCI68339.1"/>
    </source>
</evidence>
<accession>A0A392U4I9</accession>
<evidence type="ECO:0000313" key="3">
    <source>
        <dbReference type="Proteomes" id="UP000265520"/>
    </source>
</evidence>
<feature type="compositionally biased region" description="Low complexity" evidence="1">
    <location>
        <begin position="50"/>
        <end position="59"/>
    </location>
</feature>
<comment type="caution">
    <text evidence="2">The sequence shown here is derived from an EMBL/GenBank/DDBJ whole genome shotgun (WGS) entry which is preliminary data.</text>
</comment>
<organism evidence="2 3">
    <name type="scientific">Trifolium medium</name>
    <dbReference type="NCBI Taxonomy" id="97028"/>
    <lineage>
        <taxon>Eukaryota</taxon>
        <taxon>Viridiplantae</taxon>
        <taxon>Streptophyta</taxon>
        <taxon>Embryophyta</taxon>
        <taxon>Tracheophyta</taxon>
        <taxon>Spermatophyta</taxon>
        <taxon>Magnoliopsida</taxon>
        <taxon>eudicotyledons</taxon>
        <taxon>Gunneridae</taxon>
        <taxon>Pentapetalae</taxon>
        <taxon>rosids</taxon>
        <taxon>fabids</taxon>
        <taxon>Fabales</taxon>
        <taxon>Fabaceae</taxon>
        <taxon>Papilionoideae</taxon>
        <taxon>50 kb inversion clade</taxon>
        <taxon>NPAAA clade</taxon>
        <taxon>Hologalegina</taxon>
        <taxon>IRL clade</taxon>
        <taxon>Trifolieae</taxon>
        <taxon>Trifolium</taxon>
    </lineage>
</organism>
<proteinExistence type="predicted"/>
<dbReference type="AlphaFoldDB" id="A0A392U4I9"/>